<dbReference type="InterPro" id="IPR000915">
    <property type="entry name" value="60S_ribosomal_eL6"/>
</dbReference>
<dbReference type="EMBL" id="GQ422170">
    <property type="protein sequence ID" value="ACV20916.1"/>
    <property type="molecule type" value="mRNA"/>
</dbReference>
<protein>
    <recommendedName>
        <fullName evidence="4">Large ribosomal subunit protein eL6</fullName>
    </recommendedName>
    <alternativeName>
        <fullName evidence="5">60S ribosomal protein L6</fullName>
    </alternativeName>
</protein>
<dbReference type="Gene3D" id="2.30.30.30">
    <property type="match status" value="1"/>
</dbReference>
<dbReference type="GO" id="GO:0022625">
    <property type="term" value="C:cytosolic large ribosomal subunit"/>
    <property type="evidence" value="ECO:0007669"/>
    <property type="project" value="TreeGrafter"/>
</dbReference>
<proteinExistence type="evidence at transcript level"/>
<dbReference type="InterPro" id="IPR014722">
    <property type="entry name" value="Rib_uL2_dom2"/>
</dbReference>
<dbReference type="PANTHER" id="PTHR10715">
    <property type="entry name" value="60S RIBOSOMAL PROTEIN L6"/>
    <property type="match status" value="1"/>
</dbReference>
<evidence type="ECO:0000256" key="4">
    <source>
        <dbReference type="ARBA" id="ARBA00035233"/>
    </source>
</evidence>
<dbReference type="CDD" id="cd13156">
    <property type="entry name" value="KOW_RPL6"/>
    <property type="match status" value="1"/>
</dbReference>
<evidence type="ECO:0000313" key="7">
    <source>
        <dbReference type="EMBL" id="ACV20916.1"/>
    </source>
</evidence>
<evidence type="ECO:0000256" key="6">
    <source>
        <dbReference type="ARBA" id="ARBA00046388"/>
    </source>
</evidence>
<feature type="non-terminal residue" evidence="7">
    <location>
        <position position="1"/>
    </location>
</feature>
<keyword evidence="3" id="KW-0687">Ribonucleoprotein</keyword>
<dbReference type="GO" id="GO:0003723">
    <property type="term" value="F:RNA binding"/>
    <property type="evidence" value="ECO:0007669"/>
    <property type="project" value="TreeGrafter"/>
</dbReference>
<keyword evidence="2 7" id="KW-0689">Ribosomal protein</keyword>
<evidence type="ECO:0000256" key="2">
    <source>
        <dbReference type="ARBA" id="ARBA00022980"/>
    </source>
</evidence>
<name>C8CLM4_9BILA</name>
<dbReference type="GO" id="GO:0002181">
    <property type="term" value="P:cytoplasmic translation"/>
    <property type="evidence" value="ECO:0007669"/>
    <property type="project" value="TreeGrafter"/>
</dbReference>
<dbReference type="SUPFAM" id="SSF50104">
    <property type="entry name" value="Translation proteins SH3-like domain"/>
    <property type="match status" value="1"/>
</dbReference>
<organism evidence="7">
    <name type="scientific">Rhabditoides inermis</name>
    <dbReference type="NCBI Taxonomy" id="96661"/>
    <lineage>
        <taxon>Eukaryota</taxon>
        <taxon>Metazoa</taxon>
        <taxon>Ecdysozoa</taxon>
        <taxon>Nematoda</taxon>
        <taxon>Chromadorea</taxon>
        <taxon>Rhabditida</taxon>
        <taxon>Rhabditina</taxon>
        <taxon>Rhabditomorpha</taxon>
        <taxon>Rhabditoidea</taxon>
        <taxon>Rhabditidae</taxon>
        <taxon>Rhabditoides</taxon>
    </lineage>
</organism>
<dbReference type="FunFam" id="2.30.30.30:FF:000014">
    <property type="entry name" value="60S ribosomal protein L6"/>
    <property type="match status" value="1"/>
</dbReference>
<sequence length="236" mass="25850">MAGKSAPTMKKNIEVSGAGAGRFSSARLRCYRGKAAPSAPTVTVKKTKKGERTVVRPRPAKFLKAEPTAKDPLPKGLPKKVSLRKTITPGTILIVLAGKNKGKRVVFLKQIEKSGLLLVTGPHKVNGTPMRRIAQAFVIATKTKLDISGVKIPANLDDAYFKRKAQKKNTKASGENIFASGKEEYKVTEQRKADQKVVDAGVLAAMKKHAEPKFLFGYMRTRFAIRKGMHPHNMVF</sequence>
<accession>C8CLM4</accession>
<dbReference type="GO" id="GO:0003735">
    <property type="term" value="F:structural constituent of ribosome"/>
    <property type="evidence" value="ECO:0007669"/>
    <property type="project" value="InterPro"/>
</dbReference>
<gene>
    <name evidence="7" type="primary">rpl-6</name>
</gene>
<dbReference type="Pfam" id="PF01159">
    <property type="entry name" value="Ribosomal_L6e"/>
    <property type="match status" value="1"/>
</dbReference>
<comment type="similarity">
    <text evidence="1">Belongs to the eukaryotic ribosomal protein eL6 family.</text>
</comment>
<reference evidence="7" key="1">
    <citation type="journal article" date="2009" name="BMC Evol. Biol.">
        <title>Molecular phylogeny of beetle associated diplogastrid nematodes suggests host switching rather than nematode-beetle coevolution.</title>
        <authorList>
            <person name="Mayer W.E."/>
            <person name="Herrmann M."/>
            <person name="Sommer R.J."/>
        </authorList>
    </citation>
    <scope>NUCLEOTIDE SEQUENCE</scope>
    <source>
        <strain evidence="7">SB328</strain>
    </source>
</reference>
<dbReference type="AlphaFoldDB" id="C8CLM4"/>
<evidence type="ECO:0000256" key="5">
    <source>
        <dbReference type="ARBA" id="ARBA00035351"/>
    </source>
</evidence>
<dbReference type="PANTHER" id="PTHR10715:SF0">
    <property type="entry name" value="LARGE RIBOSOMAL SUBUNIT PROTEIN EL6"/>
    <property type="match status" value="1"/>
</dbReference>
<dbReference type="InterPro" id="IPR008991">
    <property type="entry name" value="Translation_prot_SH3-like_sf"/>
</dbReference>
<comment type="subunit">
    <text evidence="6">Component of the large ribosomal subunit. May bind IPO9 with low affinity.</text>
</comment>
<evidence type="ECO:0000256" key="1">
    <source>
        <dbReference type="ARBA" id="ARBA00010592"/>
    </source>
</evidence>
<evidence type="ECO:0000256" key="3">
    <source>
        <dbReference type="ARBA" id="ARBA00023274"/>
    </source>
</evidence>
<dbReference type="InterPro" id="IPR041997">
    <property type="entry name" value="Ribosomal_eL6_KOW"/>
</dbReference>
<dbReference type="GO" id="GO:0000027">
    <property type="term" value="P:ribosomal large subunit assembly"/>
    <property type="evidence" value="ECO:0007669"/>
    <property type="project" value="TreeGrafter"/>
</dbReference>